<name>M1K898_ENCCN</name>
<organism evidence="1">
    <name type="scientific">Encephalitozoon cuniculi</name>
    <name type="common">Microsporidian parasite</name>
    <dbReference type="NCBI Taxonomy" id="6035"/>
    <lineage>
        <taxon>Eukaryota</taxon>
        <taxon>Fungi</taxon>
        <taxon>Fungi incertae sedis</taxon>
        <taxon>Microsporidia</taxon>
        <taxon>Unikaryonidae</taxon>
        <taxon>Encephalitozoon</taxon>
    </lineage>
</organism>
<proteinExistence type="predicted"/>
<dbReference type="VEuPathDB" id="MicrosporidiaDB:AEWQ_041300"/>
<gene>
    <name evidence="1" type="ORF">ECU04_1350</name>
</gene>
<protein>
    <submittedName>
        <fullName evidence="1">Uncharacterized protein</fullName>
    </submittedName>
</protein>
<reference evidence="1" key="1">
    <citation type="journal article" date="2013" name="Eukaryot. Cell">
        <title>Extremely Reduced Levels of Heterozygosity in the Vertebrate Pathogen Encephalitozoon cuniculi.</title>
        <authorList>
            <person name="Selman M."/>
            <person name="Sak B."/>
            <person name="Kvac M."/>
            <person name="Farinelli L."/>
            <person name="Weiss L.M."/>
            <person name="Corradi N."/>
        </authorList>
    </citation>
    <scope>NUCLEOTIDE SEQUENCE</scope>
</reference>
<dbReference type="VEuPathDB" id="MicrosporidiaDB:AEWR_041300"/>
<dbReference type="VEuPathDB" id="MicrosporidiaDB:M970_041300"/>
<dbReference type="EMBL" id="KC513606">
    <property type="protein sequence ID" value="AGE95280.1"/>
    <property type="molecule type" value="Genomic_DNA"/>
</dbReference>
<evidence type="ECO:0000313" key="1">
    <source>
        <dbReference type="EMBL" id="AGE95280.1"/>
    </source>
</evidence>
<dbReference type="VEuPathDB" id="MicrosporidiaDB:ECU04_1350"/>
<dbReference type="OMA" id="CVESEYD"/>
<dbReference type="VEuPathDB" id="MicrosporidiaDB:AEWD_041310"/>
<sequence length="256" mass="29958">MEDCGHPSISKGVCTSCGLCVESEYDYVSSYTPCTSVIPKKKKYLAADESRRYNKSVESLVNILNIPGYSDEITHLLQTKDFKQRIGINDKVLAVAYNVLKRHQYPISYSDLQPFTEKTRLRLKRILLREFEYIEPSLEYLTAVFQRVKDFCLSHGFRGSHALEDFISISRSNRCVNPHSLCVAYFIRNENLQDFHKRFNLEKIISISSLRRIVKKMQENLPERENAQPSAKRRLRVKYNAKKYFIGMLQRQSWPK</sequence>
<dbReference type="AlphaFoldDB" id="M1K898"/>
<accession>M1K898</accession>